<gene>
    <name evidence="1" type="ORF">ALC60_05127</name>
</gene>
<dbReference type="AlphaFoldDB" id="A0A151X638"/>
<keyword evidence="2" id="KW-1185">Reference proteome</keyword>
<reference evidence="1 2" key="1">
    <citation type="submission" date="2015-09" db="EMBL/GenBank/DDBJ databases">
        <title>Trachymyrmex zeteki WGS genome.</title>
        <authorList>
            <person name="Nygaard S."/>
            <person name="Hu H."/>
            <person name="Boomsma J."/>
            <person name="Zhang G."/>
        </authorList>
    </citation>
    <scope>NUCLEOTIDE SEQUENCE [LARGE SCALE GENOMIC DNA]</scope>
    <source>
        <strain evidence="1">Tzet28-1</strain>
        <tissue evidence="1">Whole body</tissue>
    </source>
</reference>
<protein>
    <submittedName>
        <fullName evidence="1">Uncharacterized protein</fullName>
    </submittedName>
</protein>
<sequence length="191" mass="22074">MGRLLEPKIYETKIERAPKADITRLDQLTSICLKEGYPSLYEALEKSFSKEPITKMDIDLMKTTYQMDYSDPAAARMAQRDMALKVLDTNDQRLPCSMPTQIIIKTDCSPYCRFSSSIYNGNASVGKRDRKPKIGSKREKKCDIERRQILLPSWRSEYQDSINKIGHAIMKVKLHRAKKKALPIQYQYSTN</sequence>
<evidence type="ECO:0000313" key="1">
    <source>
        <dbReference type="EMBL" id="KYQ55846.1"/>
    </source>
</evidence>
<dbReference type="Proteomes" id="UP000075809">
    <property type="component" value="Unassembled WGS sequence"/>
</dbReference>
<accession>A0A151X638</accession>
<proteinExistence type="predicted"/>
<name>A0A151X638_9HYME</name>
<dbReference type="EMBL" id="KQ982482">
    <property type="protein sequence ID" value="KYQ55846.1"/>
    <property type="molecule type" value="Genomic_DNA"/>
</dbReference>
<organism evidence="1 2">
    <name type="scientific">Mycetomoellerius zeteki</name>
    <dbReference type="NCBI Taxonomy" id="64791"/>
    <lineage>
        <taxon>Eukaryota</taxon>
        <taxon>Metazoa</taxon>
        <taxon>Ecdysozoa</taxon>
        <taxon>Arthropoda</taxon>
        <taxon>Hexapoda</taxon>
        <taxon>Insecta</taxon>
        <taxon>Pterygota</taxon>
        <taxon>Neoptera</taxon>
        <taxon>Endopterygota</taxon>
        <taxon>Hymenoptera</taxon>
        <taxon>Apocrita</taxon>
        <taxon>Aculeata</taxon>
        <taxon>Formicoidea</taxon>
        <taxon>Formicidae</taxon>
        <taxon>Myrmicinae</taxon>
        <taxon>Mycetomoellerius</taxon>
    </lineage>
</organism>
<evidence type="ECO:0000313" key="2">
    <source>
        <dbReference type="Proteomes" id="UP000075809"/>
    </source>
</evidence>